<evidence type="ECO:0000313" key="5">
    <source>
        <dbReference type="EMBL" id="HGK63048.1"/>
    </source>
</evidence>
<accession>A0A7V4E3S0</accession>
<proteinExistence type="predicted"/>
<dbReference type="GO" id="GO:0004386">
    <property type="term" value="F:helicase activity"/>
    <property type="evidence" value="ECO:0007669"/>
    <property type="project" value="UniProtKB-KW"/>
</dbReference>
<feature type="domain" description="Helicase ATP-binding" evidence="3">
    <location>
        <begin position="31"/>
        <end position="201"/>
    </location>
</feature>
<dbReference type="PANTHER" id="PTHR47962:SF5">
    <property type="entry name" value="ATP-DEPENDENT HELICASE LHR-RELATED"/>
    <property type="match status" value="1"/>
</dbReference>
<dbReference type="PROSITE" id="PS51192">
    <property type="entry name" value="HELICASE_ATP_BIND_1"/>
    <property type="match status" value="1"/>
</dbReference>
<dbReference type="EMBL" id="DTDR01000010">
    <property type="protein sequence ID" value="HGK63048.1"/>
    <property type="molecule type" value="Genomic_DNA"/>
</dbReference>
<dbReference type="InterPro" id="IPR014001">
    <property type="entry name" value="Helicase_ATP-bd"/>
</dbReference>
<keyword evidence="1" id="KW-0547">Nucleotide-binding</keyword>
<dbReference type="GO" id="GO:0016887">
    <property type="term" value="F:ATP hydrolysis activity"/>
    <property type="evidence" value="ECO:0007669"/>
    <property type="project" value="TreeGrafter"/>
</dbReference>
<reference evidence="5" key="1">
    <citation type="journal article" date="2020" name="mSystems">
        <title>Genome- and Community-Level Interaction Insights into Carbon Utilization and Element Cycling Functions of Hydrothermarchaeota in Hydrothermal Sediment.</title>
        <authorList>
            <person name="Zhou Z."/>
            <person name="Liu Y."/>
            <person name="Xu W."/>
            <person name="Pan J."/>
            <person name="Luo Z.H."/>
            <person name="Li M."/>
        </authorList>
    </citation>
    <scope>NUCLEOTIDE SEQUENCE [LARGE SCALE GENOMIC DNA]</scope>
    <source>
        <strain evidence="5">SpSt-697</strain>
    </source>
</reference>
<protein>
    <submittedName>
        <fullName evidence="5">DEAD/DEAH box helicase</fullName>
    </submittedName>
</protein>
<feature type="domain" description="Helicase C-terminal" evidence="4">
    <location>
        <begin position="220"/>
        <end position="381"/>
    </location>
</feature>
<dbReference type="Gene3D" id="3.40.50.300">
    <property type="entry name" value="P-loop containing nucleotide triphosphate hydrolases"/>
    <property type="match status" value="2"/>
</dbReference>
<evidence type="ECO:0000256" key="1">
    <source>
        <dbReference type="ARBA" id="ARBA00022741"/>
    </source>
</evidence>
<dbReference type="SUPFAM" id="SSF52540">
    <property type="entry name" value="P-loop containing nucleoside triphosphate hydrolases"/>
    <property type="match status" value="1"/>
</dbReference>
<dbReference type="GO" id="GO:0003677">
    <property type="term" value="F:DNA binding"/>
    <property type="evidence" value="ECO:0007669"/>
    <property type="project" value="TreeGrafter"/>
</dbReference>
<dbReference type="SMART" id="SM00490">
    <property type="entry name" value="HELICc"/>
    <property type="match status" value="1"/>
</dbReference>
<organism evidence="5">
    <name type="scientific">candidate division WOR-3 bacterium</name>
    <dbReference type="NCBI Taxonomy" id="2052148"/>
    <lineage>
        <taxon>Bacteria</taxon>
        <taxon>Bacteria division WOR-3</taxon>
    </lineage>
</organism>
<sequence>MEAKIKENLKRTWIPFFSRFGSLTEIQKQVIPKILEDKNLVIISPAATGKTEAVVAPIVEKLLAKNKTDFSILYVSPTKALVNDLYRRLQYPFQYLNLKIDKKTGDKPQISEKNRPFILLTTPESFDSLLSRKTQIFLSLAYLILDEIHLLDNTPRGDQLRILLSRLRRINPHIKYYALSATIDDKNIGERYFSDYEVCEVPLRREIEEILIPEKKKPADIIPLLYQLFRERNLNKILFFFNARSTAEMFVPILKSNLNTDKVWVHHASLTKQKREEVEKLMEKEKKGILCATTTLELGIDIGDIDCVCLYRPPFNISSLLQRIGRGNRRSDKILAIGIYKDNWERLLFEIFFECAKEGRLYERYYNPSISVIPQQIFSYLYQRRRIGTTFNSLKNIFNNIYDEEIIKKILGFLLENDYLKTKDKGIYFLSEKVENLVNYGRIHSNIPSKSFGEYELYDIDTERHLGYIYYPQPKFIFGGTTYELVEIRKKEKRIYARKIKESQATTKLFEGTGSGGYFFELAKVIKKKIFPNLKDEEFPFFLSEDQLFIFHFLGNLYGSLLATAYKLEERKVIDLDGKAFLFEEDYADILLEKKIPLIKKESIIAVIENNLFLLEDALGSGRFFRYLPKEMQIYDHYLRLDIERLLKFLADIKLVEVNRDLALVFLEGYI</sequence>
<dbReference type="GO" id="GO:0005524">
    <property type="term" value="F:ATP binding"/>
    <property type="evidence" value="ECO:0007669"/>
    <property type="project" value="UniProtKB-KW"/>
</dbReference>
<keyword evidence="5" id="KW-0378">Hydrolase</keyword>
<gene>
    <name evidence="5" type="ORF">ENU74_00385</name>
</gene>
<evidence type="ECO:0000259" key="4">
    <source>
        <dbReference type="PROSITE" id="PS51194"/>
    </source>
</evidence>
<evidence type="ECO:0000259" key="3">
    <source>
        <dbReference type="PROSITE" id="PS51192"/>
    </source>
</evidence>
<dbReference type="InterPro" id="IPR027417">
    <property type="entry name" value="P-loop_NTPase"/>
</dbReference>
<evidence type="ECO:0000256" key="2">
    <source>
        <dbReference type="ARBA" id="ARBA00022840"/>
    </source>
</evidence>
<dbReference type="Pfam" id="PF00270">
    <property type="entry name" value="DEAD"/>
    <property type="match status" value="1"/>
</dbReference>
<keyword evidence="2" id="KW-0067">ATP-binding</keyword>
<dbReference type="Pfam" id="PF00271">
    <property type="entry name" value="Helicase_C"/>
    <property type="match status" value="1"/>
</dbReference>
<comment type="caution">
    <text evidence="5">The sequence shown here is derived from an EMBL/GenBank/DDBJ whole genome shotgun (WGS) entry which is preliminary data.</text>
</comment>
<dbReference type="InterPro" id="IPR001650">
    <property type="entry name" value="Helicase_C-like"/>
</dbReference>
<dbReference type="SMART" id="SM00487">
    <property type="entry name" value="DEXDc"/>
    <property type="match status" value="1"/>
</dbReference>
<name>A0A7V4E3S0_UNCW3</name>
<keyword evidence="5" id="KW-0347">Helicase</keyword>
<dbReference type="AlphaFoldDB" id="A0A7V4E3S0"/>
<dbReference type="PROSITE" id="PS51194">
    <property type="entry name" value="HELICASE_CTER"/>
    <property type="match status" value="1"/>
</dbReference>
<dbReference type="PANTHER" id="PTHR47962">
    <property type="entry name" value="ATP-DEPENDENT HELICASE LHR-RELATED-RELATED"/>
    <property type="match status" value="1"/>
</dbReference>
<dbReference type="InterPro" id="IPR011545">
    <property type="entry name" value="DEAD/DEAH_box_helicase_dom"/>
</dbReference>
<dbReference type="InterPro" id="IPR052511">
    <property type="entry name" value="ATP-dep_Helicase"/>
</dbReference>